<evidence type="ECO:0000256" key="1">
    <source>
        <dbReference type="ARBA" id="ARBA00004651"/>
    </source>
</evidence>
<evidence type="ECO:0000256" key="6">
    <source>
        <dbReference type="ARBA" id="ARBA00022989"/>
    </source>
</evidence>
<feature type="binding site" evidence="11">
    <location>
        <position position="452"/>
    </location>
    <ligand>
        <name>Mn(2+)</name>
        <dbReference type="ChEBI" id="CHEBI:29035"/>
    </ligand>
</feature>
<evidence type="ECO:0000256" key="10">
    <source>
        <dbReference type="PIRSR" id="PIRSR005091-2"/>
    </source>
</evidence>
<reference evidence="14" key="1">
    <citation type="submission" date="2016-01" db="EMBL/GenBank/DDBJ databases">
        <title>Complete genome of Planococcus rifietoensis type strain M8.</title>
        <authorList>
            <person name="See-Too W.S."/>
        </authorList>
    </citation>
    <scope>NUCLEOTIDE SEQUENCE [LARGE SCALE GENOMIC DNA]</scope>
    <source>
        <strain evidence="14">M8</strain>
    </source>
</reference>
<keyword evidence="10" id="KW-0464">Manganese</keyword>
<dbReference type="Gene3D" id="3.40.720.10">
    <property type="entry name" value="Alkaline Phosphatase, subunit A"/>
    <property type="match status" value="1"/>
</dbReference>
<comment type="pathway">
    <text evidence="2">Cell wall biogenesis; lipoteichoic acid biosynthesis.</text>
</comment>
<dbReference type="Pfam" id="PF00884">
    <property type="entry name" value="Sulfatase"/>
    <property type="match status" value="1"/>
</dbReference>
<evidence type="ECO:0000256" key="11">
    <source>
        <dbReference type="PIRSR" id="PIRSR005091-3"/>
    </source>
</evidence>
<evidence type="ECO:0000259" key="13">
    <source>
        <dbReference type="Pfam" id="PF00884"/>
    </source>
</evidence>
<evidence type="ECO:0000256" key="4">
    <source>
        <dbReference type="ARBA" id="ARBA00022475"/>
    </source>
</evidence>
<evidence type="ECO:0000313" key="14">
    <source>
        <dbReference type="EMBL" id="ALS74768.1"/>
    </source>
</evidence>
<evidence type="ECO:0000313" key="15">
    <source>
        <dbReference type="Proteomes" id="UP000067683"/>
    </source>
</evidence>
<feature type="transmembrane region" description="Helical" evidence="12">
    <location>
        <begin position="57"/>
        <end position="77"/>
    </location>
</feature>
<dbReference type="Gene3D" id="3.30.1120.170">
    <property type="match status" value="1"/>
</dbReference>
<dbReference type="PIRSF" id="PIRSF005091">
    <property type="entry name" value="Mmb_sulf_HI1246"/>
    <property type="match status" value="1"/>
</dbReference>
<dbReference type="InterPro" id="IPR012160">
    <property type="entry name" value="LtaS-like"/>
</dbReference>
<gene>
    <name evidence="14" type="ORF">AUC31_05820</name>
</gene>
<feature type="binding site" evidence="11">
    <location>
        <position position="280"/>
    </location>
    <ligand>
        <name>Mn(2+)</name>
        <dbReference type="ChEBI" id="CHEBI:29035"/>
    </ligand>
</feature>
<dbReference type="OrthoDB" id="5901192at2"/>
<dbReference type="InterPro" id="IPR017850">
    <property type="entry name" value="Alkaline_phosphatase_core_sf"/>
</dbReference>
<dbReference type="GO" id="GO:0046872">
    <property type="term" value="F:metal ion binding"/>
    <property type="evidence" value="ECO:0007669"/>
    <property type="project" value="UniProtKB-KW"/>
</dbReference>
<dbReference type="PANTHER" id="PTHR47371">
    <property type="entry name" value="LIPOTEICHOIC ACID SYNTHASE"/>
    <property type="match status" value="1"/>
</dbReference>
<feature type="active site" evidence="9">
    <location>
        <position position="280"/>
    </location>
</feature>
<keyword evidence="15" id="KW-1185">Reference proteome</keyword>
<dbReference type="GO" id="GO:0005886">
    <property type="term" value="C:plasma membrane"/>
    <property type="evidence" value="ECO:0007669"/>
    <property type="project" value="UniProtKB-SubCell"/>
</dbReference>
<protein>
    <submittedName>
        <fullName evidence="14">Sulfatase</fullName>
    </submittedName>
</protein>
<evidence type="ECO:0000256" key="8">
    <source>
        <dbReference type="PIRNR" id="PIRNR005091"/>
    </source>
</evidence>
<keyword evidence="5 12" id="KW-0812">Transmembrane</keyword>
<dbReference type="KEGG" id="prt:AUC31_05820"/>
<evidence type="ECO:0000256" key="12">
    <source>
        <dbReference type="SAM" id="Phobius"/>
    </source>
</evidence>
<dbReference type="STRING" id="200991.AUC31_05820"/>
<dbReference type="SUPFAM" id="SSF53649">
    <property type="entry name" value="Alkaline phosphatase-like"/>
    <property type="match status" value="1"/>
</dbReference>
<dbReference type="InterPro" id="IPR050448">
    <property type="entry name" value="OpgB/LTA_synthase_biosynth"/>
</dbReference>
<dbReference type="InterPro" id="IPR000917">
    <property type="entry name" value="Sulfatase_N"/>
</dbReference>
<dbReference type="RefSeq" id="WP_058381475.1">
    <property type="nucleotide sequence ID" value="NZ_CP013659.2"/>
</dbReference>
<feature type="domain" description="Sulfatase N-terminal" evidence="13">
    <location>
        <begin position="230"/>
        <end position="517"/>
    </location>
</feature>
<evidence type="ECO:0000256" key="2">
    <source>
        <dbReference type="ARBA" id="ARBA00004936"/>
    </source>
</evidence>
<dbReference type="PANTHER" id="PTHR47371:SF3">
    <property type="entry name" value="PHOSPHOGLYCEROL TRANSFERASE I"/>
    <property type="match status" value="1"/>
</dbReference>
<evidence type="ECO:0000256" key="5">
    <source>
        <dbReference type="ARBA" id="ARBA00022692"/>
    </source>
</evidence>
<evidence type="ECO:0000256" key="3">
    <source>
        <dbReference type="ARBA" id="ARBA00009983"/>
    </source>
</evidence>
<evidence type="ECO:0000256" key="7">
    <source>
        <dbReference type="ARBA" id="ARBA00023136"/>
    </source>
</evidence>
<evidence type="ECO:0000256" key="9">
    <source>
        <dbReference type="PIRSR" id="PIRSR005091-1"/>
    </source>
</evidence>
<feature type="transmembrane region" description="Helical" evidence="12">
    <location>
        <begin position="7"/>
        <end position="24"/>
    </location>
</feature>
<feature type="binding site" evidence="11">
    <location>
        <position position="238"/>
    </location>
    <ligand>
        <name>Mn(2+)</name>
        <dbReference type="ChEBI" id="CHEBI:29035"/>
    </ligand>
</feature>
<keyword evidence="7 8" id="KW-0472">Membrane</keyword>
<name>A0A0U2XFE8_9BACL</name>
<keyword evidence="10" id="KW-0479">Metal-binding</keyword>
<keyword evidence="6 12" id="KW-1133">Transmembrane helix</keyword>
<dbReference type="CDD" id="cd16015">
    <property type="entry name" value="LTA_synthase"/>
    <property type="match status" value="1"/>
</dbReference>
<keyword evidence="4 8" id="KW-1003">Cell membrane</keyword>
<dbReference type="EMBL" id="CP013659">
    <property type="protein sequence ID" value="ALS74768.1"/>
    <property type="molecule type" value="Genomic_DNA"/>
</dbReference>
<feature type="binding site" evidence="10">
    <location>
        <position position="393"/>
    </location>
    <ligand>
        <name>substrate</name>
    </ligand>
</feature>
<comment type="subcellular location">
    <subcellularLocation>
        <location evidence="1">Cell membrane</location>
        <topology evidence="1">Multi-pass membrane protein</topology>
    </subcellularLocation>
</comment>
<feature type="transmembrane region" description="Helical" evidence="12">
    <location>
        <begin position="139"/>
        <end position="159"/>
    </location>
</feature>
<dbReference type="AlphaFoldDB" id="A0A0U2XFE8"/>
<feature type="transmembrane region" description="Helical" evidence="12">
    <location>
        <begin position="30"/>
        <end position="50"/>
    </location>
</feature>
<comment type="similarity">
    <text evidence="3 8">Belongs to the LTA synthase family.</text>
</comment>
<sequence length="604" mass="68504">MKTIDYWVYLAFSAFKLFLFSLYTDTPFSFGFFLISFSSALILSSWTLLIDARKRRWILLSLLALHSTLLISDVWYYRYFGDLLSVQLIPSMTQMNDVGGGFLSLIRWTDFFFFADFLLFLVFIFALKKRSLAPRQTKNGKLAAVIAAIGLLIFAAPLLTSIAKGERWLTGDATSNMREYYELGFWGYHGYDFGKGVISVFREPEPSQQDKALLQEAAAEIGTKNSGEQPNIILVQLESLQRSVIGQEIGGEEVTPYLNQLEDEMLYFPSFHHQTHEGRTSDAEFVINTSLHPLRTGSVYTRFPDSTFAPLPEALRKGGYDTAAMHAYEASFWNRNTVYEHIGFSRFFSEKDYPDTEKIGMAINDEDFFRTSVEHIQKLEEPYYAFMIALSSHIPFTIPEDKKELSLPGYEDELVQNYYHTVHYVDGAVEVLVDELKQQDMWDDSLVIFYGDHDSGLTEEGREMATKLDANGTTEQFELFREVPLWIKPPNLPEGETVETVGGQIDLAPTILELAGIDQGFMLGTSLLSDTERLVVFRDGSFRKGDVYFAPDLTSTPGSGECYSIDSGEKIDDADCEPYIGEALDQLRISDTVIEDNGLDYIEQ</sequence>
<organism evidence="14 15">
    <name type="scientific">Planococcus rifietoensis</name>
    <dbReference type="NCBI Taxonomy" id="200991"/>
    <lineage>
        <taxon>Bacteria</taxon>
        <taxon>Bacillati</taxon>
        <taxon>Bacillota</taxon>
        <taxon>Bacilli</taxon>
        <taxon>Bacillales</taxon>
        <taxon>Caryophanaceae</taxon>
        <taxon>Planococcus</taxon>
    </lineage>
</organism>
<feature type="transmembrane region" description="Helical" evidence="12">
    <location>
        <begin position="105"/>
        <end position="127"/>
    </location>
</feature>
<proteinExistence type="inferred from homology"/>
<feature type="binding site" evidence="11">
    <location>
        <position position="453"/>
    </location>
    <ligand>
        <name>Mn(2+)</name>
        <dbReference type="ChEBI" id="CHEBI:29035"/>
    </ligand>
</feature>
<accession>A0A0U2XFE8</accession>
<dbReference type="Proteomes" id="UP000067683">
    <property type="component" value="Chromosome"/>
</dbReference>